<evidence type="ECO:0000256" key="5">
    <source>
        <dbReference type="ARBA" id="ARBA00023163"/>
    </source>
</evidence>
<evidence type="ECO:0000256" key="4">
    <source>
        <dbReference type="ARBA" id="ARBA00023159"/>
    </source>
</evidence>
<sequence>MDMRALRYFLATYKAGSVSGAARHCHVAQPSISAALAQLEDELGTALFERHTKGVRPTAAGQRLYPMAAGLLADSAAIVQSFREPDQRQPLTLGLMRSLGAQRMSGWLQRLLQVGDRLELTLVNPEEPCDARIITASMCAPHERFEPIWQDAYRLALPAGHPLTLKPRLALADLNGQPFIIREHCEANAHFVQALHQLQITVQPRAHLRTIEYSRALVQANVGLALMPDWKEHRELTDMVLVELTDWQCTVEVGLATGPDLAPALAEPLLHACSQIGPGQAR</sequence>
<dbReference type="PANTHER" id="PTHR30346">
    <property type="entry name" value="TRANSCRIPTIONAL DUAL REGULATOR HCAR-RELATED"/>
    <property type="match status" value="1"/>
</dbReference>
<dbReference type="InterPro" id="IPR005119">
    <property type="entry name" value="LysR_subst-bd"/>
</dbReference>
<dbReference type="PROSITE" id="PS50931">
    <property type="entry name" value="HTH_LYSR"/>
    <property type="match status" value="1"/>
</dbReference>
<comment type="similarity">
    <text evidence="1">Belongs to the LysR transcriptional regulatory family.</text>
</comment>
<dbReference type="GO" id="GO:0032993">
    <property type="term" value="C:protein-DNA complex"/>
    <property type="evidence" value="ECO:0007669"/>
    <property type="project" value="TreeGrafter"/>
</dbReference>
<dbReference type="RefSeq" id="WP_135483480.1">
    <property type="nucleotide sequence ID" value="NZ_SRMF01000004.1"/>
</dbReference>
<dbReference type="GO" id="GO:0003677">
    <property type="term" value="F:DNA binding"/>
    <property type="evidence" value="ECO:0007669"/>
    <property type="project" value="UniProtKB-KW"/>
</dbReference>
<keyword evidence="4" id="KW-0010">Activator</keyword>
<dbReference type="Pfam" id="PF03466">
    <property type="entry name" value="LysR_substrate"/>
    <property type="match status" value="1"/>
</dbReference>
<dbReference type="InterPro" id="IPR036390">
    <property type="entry name" value="WH_DNA-bd_sf"/>
</dbReference>
<organism evidence="7 8">
    <name type="scientific">Natronospirillum operosum</name>
    <dbReference type="NCBI Taxonomy" id="2759953"/>
    <lineage>
        <taxon>Bacteria</taxon>
        <taxon>Pseudomonadati</taxon>
        <taxon>Pseudomonadota</taxon>
        <taxon>Gammaproteobacteria</taxon>
        <taxon>Oceanospirillales</taxon>
        <taxon>Natronospirillaceae</taxon>
        <taxon>Natronospirillum</taxon>
    </lineage>
</organism>
<dbReference type="PANTHER" id="PTHR30346:SF26">
    <property type="entry name" value="HYDROGEN PEROXIDE-INDUCIBLE GENES ACTIVATOR"/>
    <property type="match status" value="1"/>
</dbReference>
<dbReference type="SUPFAM" id="SSF46785">
    <property type="entry name" value="Winged helix' DNA-binding domain"/>
    <property type="match status" value="1"/>
</dbReference>
<accession>A0A4Z0WET5</accession>
<dbReference type="SUPFAM" id="SSF53850">
    <property type="entry name" value="Periplasmic binding protein-like II"/>
    <property type="match status" value="1"/>
</dbReference>
<feature type="domain" description="HTH lysR-type" evidence="6">
    <location>
        <begin position="1"/>
        <end position="58"/>
    </location>
</feature>
<gene>
    <name evidence="7" type="ORF">E4656_11815</name>
</gene>
<dbReference type="OrthoDB" id="9803735at2"/>
<reference evidence="7 8" key="1">
    <citation type="submission" date="2019-04" db="EMBL/GenBank/DDBJ databases">
        <title>Natronospirillum operosus gen. nov., sp. nov., a haloalkaliphilic satellite isolated from decaying biomass of laboratory culture of cyanobacterium Geitlerinema sp. and proposal of Natronospirillaceae fam. nov. and Saccharospirillaceae fam. nov.</title>
        <authorList>
            <person name="Kevbrin V."/>
            <person name="Boltyanskaya Y."/>
            <person name="Koziaeva V."/>
            <person name="Grouzdev D.S."/>
            <person name="Park M."/>
            <person name="Cho J."/>
        </authorList>
    </citation>
    <scope>NUCLEOTIDE SEQUENCE [LARGE SCALE GENOMIC DNA]</scope>
    <source>
        <strain evidence="7 8">G-116</strain>
    </source>
</reference>
<dbReference type="Pfam" id="PF00126">
    <property type="entry name" value="HTH_1"/>
    <property type="match status" value="1"/>
</dbReference>
<evidence type="ECO:0000256" key="3">
    <source>
        <dbReference type="ARBA" id="ARBA00023125"/>
    </source>
</evidence>
<dbReference type="Gene3D" id="3.40.190.10">
    <property type="entry name" value="Periplasmic binding protein-like II"/>
    <property type="match status" value="2"/>
</dbReference>
<dbReference type="AlphaFoldDB" id="A0A4Z0WET5"/>
<dbReference type="InterPro" id="IPR000847">
    <property type="entry name" value="LysR_HTH_N"/>
</dbReference>
<evidence type="ECO:0000313" key="8">
    <source>
        <dbReference type="Proteomes" id="UP000297475"/>
    </source>
</evidence>
<keyword evidence="3" id="KW-0238">DNA-binding</keyword>
<keyword evidence="8" id="KW-1185">Reference proteome</keyword>
<dbReference type="Proteomes" id="UP000297475">
    <property type="component" value="Unassembled WGS sequence"/>
</dbReference>
<dbReference type="GO" id="GO:0003700">
    <property type="term" value="F:DNA-binding transcription factor activity"/>
    <property type="evidence" value="ECO:0007669"/>
    <property type="project" value="InterPro"/>
</dbReference>
<evidence type="ECO:0000256" key="2">
    <source>
        <dbReference type="ARBA" id="ARBA00023015"/>
    </source>
</evidence>
<dbReference type="FunFam" id="1.10.10.10:FF:000001">
    <property type="entry name" value="LysR family transcriptional regulator"/>
    <property type="match status" value="1"/>
</dbReference>
<dbReference type="InterPro" id="IPR036388">
    <property type="entry name" value="WH-like_DNA-bd_sf"/>
</dbReference>
<evidence type="ECO:0000256" key="1">
    <source>
        <dbReference type="ARBA" id="ARBA00009437"/>
    </source>
</evidence>
<dbReference type="EMBL" id="SRMF01000004">
    <property type="protein sequence ID" value="TGG92808.1"/>
    <property type="molecule type" value="Genomic_DNA"/>
</dbReference>
<keyword evidence="5" id="KW-0804">Transcription</keyword>
<protein>
    <submittedName>
        <fullName evidence="7">LysR family transcriptional regulator</fullName>
    </submittedName>
</protein>
<evidence type="ECO:0000313" key="7">
    <source>
        <dbReference type="EMBL" id="TGG92808.1"/>
    </source>
</evidence>
<keyword evidence="2" id="KW-0805">Transcription regulation</keyword>
<proteinExistence type="inferred from homology"/>
<dbReference type="Gene3D" id="1.10.10.10">
    <property type="entry name" value="Winged helix-like DNA-binding domain superfamily/Winged helix DNA-binding domain"/>
    <property type="match status" value="1"/>
</dbReference>
<name>A0A4Z0WET5_9GAMM</name>
<dbReference type="CDD" id="cd05466">
    <property type="entry name" value="PBP2_LTTR_substrate"/>
    <property type="match status" value="1"/>
</dbReference>
<dbReference type="PRINTS" id="PR00039">
    <property type="entry name" value="HTHLYSR"/>
</dbReference>
<evidence type="ECO:0000259" key="6">
    <source>
        <dbReference type="PROSITE" id="PS50931"/>
    </source>
</evidence>
<comment type="caution">
    <text evidence="7">The sequence shown here is derived from an EMBL/GenBank/DDBJ whole genome shotgun (WGS) entry which is preliminary data.</text>
</comment>